<dbReference type="EMBL" id="SPKJ01000077">
    <property type="protein sequence ID" value="MYZ49495.1"/>
    <property type="molecule type" value="Genomic_DNA"/>
</dbReference>
<accession>A0A964T7H0</accession>
<reference evidence="2" key="1">
    <citation type="submission" date="2019-03" db="EMBL/GenBank/DDBJ databases">
        <title>Afifella sp. nov., isolated from activated sludge.</title>
        <authorList>
            <person name="Li Q."/>
            <person name="Liu Y."/>
        </authorList>
    </citation>
    <scope>NUCLEOTIDE SEQUENCE</scope>
    <source>
        <strain evidence="2">L72</strain>
    </source>
</reference>
<evidence type="ECO:0000256" key="1">
    <source>
        <dbReference type="ARBA" id="ARBA00006987"/>
    </source>
</evidence>
<evidence type="ECO:0000313" key="3">
    <source>
        <dbReference type="Proteomes" id="UP000773614"/>
    </source>
</evidence>
<sequence length="341" mass="36615">MKESQPYRIAGLALAVAIGLTGHALAEDFYAGKRVIMIVGAPPDGSYATYSRTLANHLPKHIPGNPTIELEYRGGGGGGLDTANYMDNAAPQDGTAFGITQQTIPVNQFIRPKSGRYDVTKWQWVGGIAPVRNMLALWHACPVQSIEDAKKEATKVGATAKSSPMFIVPQMMNHFLGTKFDIVLGYDGVAATNLAMEQGEICGRGASWVSVLSGAPHYAEKKLLKPIVVDGAKRDPALPDVPTLLELAQTDEQRQAFQVVAASATFGRSYFFPAGAPKEAVETMRKAFEETMKDPDFLAEAKAQKISVEPVSAEELQQAVEELTKIPPETLQAIGKVMAGS</sequence>
<proteinExistence type="inferred from homology"/>
<dbReference type="Pfam" id="PF03401">
    <property type="entry name" value="TctC"/>
    <property type="match status" value="1"/>
</dbReference>
<evidence type="ECO:0000313" key="2">
    <source>
        <dbReference type="EMBL" id="MYZ49495.1"/>
    </source>
</evidence>
<gene>
    <name evidence="2" type="ORF">E4O86_17435</name>
</gene>
<dbReference type="RefSeq" id="WP_161141836.1">
    <property type="nucleotide sequence ID" value="NZ_SPKJ01000077.1"/>
</dbReference>
<comment type="caution">
    <text evidence="2">The sequence shown here is derived from an EMBL/GenBank/DDBJ whole genome shotgun (WGS) entry which is preliminary data.</text>
</comment>
<dbReference type="Gene3D" id="3.40.190.150">
    <property type="entry name" value="Bordetella uptake gene, domain 1"/>
    <property type="match status" value="1"/>
</dbReference>
<dbReference type="InterPro" id="IPR042100">
    <property type="entry name" value="Bug_dom1"/>
</dbReference>
<dbReference type="OrthoDB" id="9780943at2"/>
<protein>
    <recommendedName>
        <fullName evidence="4">Tripartite-type tricarboxylate transporter receptor subunit TctC</fullName>
    </recommendedName>
</protein>
<dbReference type="AlphaFoldDB" id="A0A964T7H0"/>
<dbReference type="PANTHER" id="PTHR42928:SF5">
    <property type="entry name" value="BLR1237 PROTEIN"/>
    <property type="match status" value="1"/>
</dbReference>
<dbReference type="Proteomes" id="UP000773614">
    <property type="component" value="Unassembled WGS sequence"/>
</dbReference>
<dbReference type="InterPro" id="IPR005064">
    <property type="entry name" value="BUG"/>
</dbReference>
<dbReference type="PANTHER" id="PTHR42928">
    <property type="entry name" value="TRICARBOXYLATE-BINDING PROTEIN"/>
    <property type="match status" value="1"/>
</dbReference>
<keyword evidence="3" id="KW-1185">Reference proteome</keyword>
<dbReference type="Gene3D" id="3.40.190.10">
    <property type="entry name" value="Periplasmic binding protein-like II"/>
    <property type="match status" value="1"/>
</dbReference>
<name>A0A964T7H0_9HYPH</name>
<evidence type="ECO:0008006" key="4">
    <source>
        <dbReference type="Google" id="ProtNLM"/>
    </source>
</evidence>
<comment type="similarity">
    <text evidence="1">Belongs to the UPF0065 (bug) family.</text>
</comment>
<organism evidence="2 3">
    <name type="scientific">Propylenella binzhouense</name>
    <dbReference type="NCBI Taxonomy" id="2555902"/>
    <lineage>
        <taxon>Bacteria</taxon>
        <taxon>Pseudomonadati</taxon>
        <taxon>Pseudomonadota</taxon>
        <taxon>Alphaproteobacteria</taxon>
        <taxon>Hyphomicrobiales</taxon>
        <taxon>Propylenellaceae</taxon>
        <taxon>Propylenella</taxon>
    </lineage>
</organism>